<dbReference type="InterPro" id="IPR053925">
    <property type="entry name" value="RecX_HTH_3rd"/>
</dbReference>
<dbReference type="Proteomes" id="UP000298488">
    <property type="component" value="Unassembled WGS sequence"/>
</dbReference>
<evidence type="ECO:0000256" key="6">
    <source>
        <dbReference type="SAM" id="MobiDB-lite"/>
    </source>
</evidence>
<dbReference type="PANTHER" id="PTHR33602:SF1">
    <property type="entry name" value="REGULATORY PROTEIN RECX FAMILY PROTEIN"/>
    <property type="match status" value="1"/>
</dbReference>
<dbReference type="EMBL" id="SOFI01000003">
    <property type="protein sequence ID" value="TFB79018.1"/>
    <property type="molecule type" value="Genomic_DNA"/>
</dbReference>
<dbReference type="PANTHER" id="PTHR33602">
    <property type="entry name" value="REGULATORY PROTEIN RECX FAMILY PROTEIN"/>
    <property type="match status" value="1"/>
</dbReference>
<evidence type="ECO:0000259" key="7">
    <source>
        <dbReference type="Pfam" id="PF02631"/>
    </source>
</evidence>
<protein>
    <recommendedName>
        <fullName evidence="3 5">Regulatory protein RecX</fullName>
    </recommendedName>
</protein>
<name>A0A4V3I9C5_9MICO</name>
<dbReference type="InterPro" id="IPR053924">
    <property type="entry name" value="RecX_HTH_2nd"/>
</dbReference>
<feature type="domain" description="RecX second three-helical" evidence="7">
    <location>
        <begin position="147"/>
        <end position="187"/>
    </location>
</feature>
<evidence type="ECO:0000256" key="5">
    <source>
        <dbReference type="HAMAP-Rule" id="MF_01114"/>
    </source>
</evidence>
<reference evidence="9 10" key="1">
    <citation type="submission" date="2019-03" db="EMBL/GenBank/DDBJ databases">
        <title>Genomics of glacier-inhabiting Cryobacterium strains.</title>
        <authorList>
            <person name="Liu Q."/>
            <person name="Xin Y.-H."/>
        </authorList>
    </citation>
    <scope>NUCLEOTIDE SEQUENCE [LARGE SCALE GENOMIC DNA]</scope>
    <source>
        <strain evidence="9 10">CGMCC 1.10440</strain>
    </source>
</reference>
<dbReference type="HAMAP" id="MF_01114">
    <property type="entry name" value="RecX"/>
    <property type="match status" value="1"/>
</dbReference>
<dbReference type="GO" id="GO:0005737">
    <property type="term" value="C:cytoplasm"/>
    <property type="evidence" value="ECO:0007669"/>
    <property type="project" value="UniProtKB-SubCell"/>
</dbReference>
<comment type="caution">
    <text evidence="9">The sequence shown here is derived from an EMBL/GenBank/DDBJ whole genome shotgun (WGS) entry which is preliminary data.</text>
</comment>
<dbReference type="AlphaFoldDB" id="A0A4V3I9C5"/>
<feature type="compositionally biased region" description="Pro residues" evidence="6">
    <location>
        <begin position="73"/>
        <end position="82"/>
    </location>
</feature>
<dbReference type="Pfam" id="PF21981">
    <property type="entry name" value="RecX_HTH3"/>
    <property type="match status" value="1"/>
</dbReference>
<dbReference type="Pfam" id="PF02631">
    <property type="entry name" value="RecX_HTH2"/>
    <property type="match status" value="1"/>
</dbReference>
<keyword evidence="4 5" id="KW-0963">Cytoplasm</keyword>
<sequence length="255" mass="28717">MLLRRFWRPKRPGMRMPQWVVPARTVHHPAPRGRSIPSRTNSPAARPSDPERRRRSIMGSDGALAKVTYLPGVTPPAAPPERTPAEPAPDRTAHDKAARRAENVSMSALTRRGQSRWELRQLLLARDLEPNAVEVELERLEGVGLIDDAALAEVIVRTHRERKGLGRAALIAELRRRRIDQDVIDAAVEHLGADDELERATQLAERRAPQLRNLDHDTAVRRLSGYLQRKGYSGETVRMAIHATLPRQSSGVRFR</sequence>
<comment type="function">
    <text evidence="5">Modulates RecA activity.</text>
</comment>
<dbReference type="GO" id="GO:0006282">
    <property type="term" value="P:regulation of DNA repair"/>
    <property type="evidence" value="ECO:0007669"/>
    <property type="project" value="UniProtKB-UniRule"/>
</dbReference>
<feature type="domain" description="RecX third three-helical" evidence="8">
    <location>
        <begin position="194"/>
        <end position="241"/>
    </location>
</feature>
<comment type="subcellular location">
    <subcellularLocation>
        <location evidence="1 5">Cytoplasm</location>
    </subcellularLocation>
</comment>
<evidence type="ECO:0000313" key="9">
    <source>
        <dbReference type="EMBL" id="TFB79018.1"/>
    </source>
</evidence>
<dbReference type="OrthoDB" id="5244465at2"/>
<proteinExistence type="inferred from homology"/>
<feature type="compositionally biased region" description="Basic and acidic residues" evidence="6">
    <location>
        <begin position="88"/>
        <end position="102"/>
    </location>
</feature>
<evidence type="ECO:0000256" key="4">
    <source>
        <dbReference type="ARBA" id="ARBA00022490"/>
    </source>
</evidence>
<evidence type="ECO:0000256" key="3">
    <source>
        <dbReference type="ARBA" id="ARBA00018111"/>
    </source>
</evidence>
<dbReference type="Gene3D" id="1.10.10.10">
    <property type="entry name" value="Winged helix-like DNA-binding domain superfamily/Winged helix DNA-binding domain"/>
    <property type="match status" value="3"/>
</dbReference>
<comment type="similarity">
    <text evidence="2 5">Belongs to the RecX family.</text>
</comment>
<keyword evidence="10" id="KW-1185">Reference proteome</keyword>
<gene>
    <name evidence="5" type="primary">recX</name>
    <name evidence="9" type="ORF">E3N84_02435</name>
</gene>
<evidence type="ECO:0000259" key="8">
    <source>
        <dbReference type="Pfam" id="PF21981"/>
    </source>
</evidence>
<organism evidence="9 10">
    <name type="scientific">Terrimesophilobacter mesophilus</name>
    <dbReference type="NCBI Taxonomy" id="433647"/>
    <lineage>
        <taxon>Bacteria</taxon>
        <taxon>Bacillati</taxon>
        <taxon>Actinomycetota</taxon>
        <taxon>Actinomycetes</taxon>
        <taxon>Micrococcales</taxon>
        <taxon>Microbacteriaceae</taxon>
        <taxon>Terrimesophilobacter</taxon>
    </lineage>
</organism>
<evidence type="ECO:0000256" key="1">
    <source>
        <dbReference type="ARBA" id="ARBA00004496"/>
    </source>
</evidence>
<evidence type="ECO:0000313" key="10">
    <source>
        <dbReference type="Proteomes" id="UP000298488"/>
    </source>
</evidence>
<accession>A0A4V3I9C5</accession>
<evidence type="ECO:0000256" key="2">
    <source>
        <dbReference type="ARBA" id="ARBA00009695"/>
    </source>
</evidence>
<dbReference type="InterPro" id="IPR036388">
    <property type="entry name" value="WH-like_DNA-bd_sf"/>
</dbReference>
<dbReference type="InterPro" id="IPR003783">
    <property type="entry name" value="Regulatory_RecX"/>
</dbReference>
<feature type="region of interest" description="Disordered" evidence="6">
    <location>
        <begin position="26"/>
        <end position="107"/>
    </location>
</feature>